<dbReference type="RefSeq" id="WP_199038452.1">
    <property type="nucleotide sequence ID" value="NZ_JAELXS010000006.1"/>
</dbReference>
<reference evidence="4" key="1">
    <citation type="submission" date="2020-12" db="EMBL/GenBank/DDBJ databases">
        <title>Hymenobacter sp.</title>
        <authorList>
            <person name="Kim M.K."/>
        </authorList>
    </citation>
    <scope>NUCLEOTIDE SEQUENCE [LARGE SCALE GENOMIC DNA]</scope>
    <source>
        <strain evidence="4">BT553</strain>
    </source>
</reference>
<evidence type="ECO:0000256" key="1">
    <source>
        <dbReference type="SAM" id="MobiDB-lite"/>
    </source>
</evidence>
<comment type="caution">
    <text evidence="3">The sequence shown here is derived from an EMBL/GenBank/DDBJ whole genome shotgun (WGS) entry which is preliminary data.</text>
</comment>
<organism evidence="3 4">
    <name type="scientific">Sphingomonas mollis</name>
    <dbReference type="NCBI Taxonomy" id="2795726"/>
    <lineage>
        <taxon>Bacteria</taxon>
        <taxon>Pseudomonadati</taxon>
        <taxon>Pseudomonadota</taxon>
        <taxon>Alphaproteobacteria</taxon>
        <taxon>Sphingomonadales</taxon>
        <taxon>Sphingomonadaceae</taxon>
        <taxon>Sphingomonas</taxon>
    </lineage>
</organism>
<protein>
    <submittedName>
        <fullName evidence="3">Phasin family protein</fullName>
    </submittedName>
</protein>
<evidence type="ECO:0000313" key="3">
    <source>
        <dbReference type="EMBL" id="MBJ6122632.1"/>
    </source>
</evidence>
<dbReference type="Pfam" id="PF09361">
    <property type="entry name" value="Phasin_2"/>
    <property type="match status" value="1"/>
</dbReference>
<feature type="domain" description="Phasin" evidence="2">
    <location>
        <begin position="165"/>
        <end position="264"/>
    </location>
</feature>
<accession>A0ABS0XRF5</accession>
<name>A0ABS0XRF5_9SPHN</name>
<evidence type="ECO:0000313" key="4">
    <source>
        <dbReference type="Proteomes" id="UP000640426"/>
    </source>
</evidence>
<dbReference type="InterPro" id="IPR018968">
    <property type="entry name" value="Phasin"/>
</dbReference>
<gene>
    <name evidence="3" type="ORF">JAO74_12600</name>
</gene>
<keyword evidence="4" id="KW-1185">Reference proteome</keyword>
<dbReference type="Proteomes" id="UP000640426">
    <property type="component" value="Unassembled WGS sequence"/>
</dbReference>
<dbReference type="EMBL" id="JAELXS010000006">
    <property type="protein sequence ID" value="MBJ6122632.1"/>
    <property type="molecule type" value="Genomic_DNA"/>
</dbReference>
<evidence type="ECO:0000259" key="2">
    <source>
        <dbReference type="Pfam" id="PF09361"/>
    </source>
</evidence>
<feature type="region of interest" description="Disordered" evidence="1">
    <location>
        <begin position="1"/>
        <end position="25"/>
    </location>
</feature>
<proteinExistence type="predicted"/>
<sequence length="275" mass="28021">MAMSGGKRPGRKVNPATATKAPSPIPAALANPALAAKTVVAPAPVAKPKPVEITKAPAPKPVAAKVPAKPVEPPVAATPAPVVTPPVAVPMPAVAAPVADAAAVVAASIEPATSTLIDSVQTAEEDIIMDATTATNTAAEKTQALFAEANDRTKGAVEKSTKFFQEVTEFSKGNVEALVESSKIAAKGLESMGQDAAAYAKTSFESASEALRTMASIKSPTEFLKFQSDYVRSVFDGLVAHTSRGTEASLKLAGEVAQPISNRVAVAADKMKVVA</sequence>